<dbReference type="AlphaFoldDB" id="A0A931H4N4"/>
<feature type="signal peptide" evidence="1">
    <location>
        <begin position="1"/>
        <end position="17"/>
    </location>
</feature>
<evidence type="ECO:0008006" key="4">
    <source>
        <dbReference type="Google" id="ProtNLM"/>
    </source>
</evidence>
<sequence>MRFHVVFGALAVAVALAGCNTMPIQNVDQAAATSASGKPLTREQVRAAIVRAGAGLGWQMKDEGNNTLVGTLNLRKHVAVVAIPYTANSYSIKYRSSEGLDEKDGQIHKNYNGWIQNLTRSINAQLSAS</sequence>
<proteinExistence type="predicted"/>
<evidence type="ECO:0000256" key="1">
    <source>
        <dbReference type="SAM" id="SignalP"/>
    </source>
</evidence>
<dbReference type="Proteomes" id="UP000651050">
    <property type="component" value="Unassembled WGS sequence"/>
</dbReference>
<organism evidence="2 3">
    <name type="scientific">Caenimonas aquaedulcis</name>
    <dbReference type="NCBI Taxonomy" id="2793270"/>
    <lineage>
        <taxon>Bacteria</taxon>
        <taxon>Pseudomonadati</taxon>
        <taxon>Pseudomonadota</taxon>
        <taxon>Betaproteobacteria</taxon>
        <taxon>Burkholderiales</taxon>
        <taxon>Comamonadaceae</taxon>
        <taxon>Caenimonas</taxon>
    </lineage>
</organism>
<keyword evidence="3" id="KW-1185">Reference proteome</keyword>
<keyword evidence="1" id="KW-0732">Signal</keyword>
<reference evidence="2" key="1">
    <citation type="submission" date="2020-11" db="EMBL/GenBank/DDBJ databases">
        <title>Bacterial whole genome sequence for Caenimonas sp. DR4.4.</title>
        <authorList>
            <person name="Le V."/>
            <person name="Ko S.-R."/>
            <person name="Ahn C.-Y."/>
            <person name="Oh H.-M."/>
        </authorList>
    </citation>
    <scope>NUCLEOTIDE SEQUENCE</scope>
    <source>
        <strain evidence="2">DR4.4</strain>
    </source>
</reference>
<evidence type="ECO:0000313" key="3">
    <source>
        <dbReference type="Proteomes" id="UP000651050"/>
    </source>
</evidence>
<name>A0A931H4N4_9BURK</name>
<feature type="chain" id="PRO_5036860484" description="Lipoprotein" evidence="1">
    <location>
        <begin position="18"/>
        <end position="129"/>
    </location>
</feature>
<comment type="caution">
    <text evidence="2">The sequence shown here is derived from an EMBL/GenBank/DDBJ whole genome shotgun (WGS) entry which is preliminary data.</text>
</comment>
<evidence type="ECO:0000313" key="2">
    <source>
        <dbReference type="EMBL" id="MBG9388468.1"/>
    </source>
</evidence>
<protein>
    <recommendedName>
        <fullName evidence="4">Lipoprotein</fullName>
    </recommendedName>
</protein>
<accession>A0A931H4N4</accession>
<gene>
    <name evidence="2" type="ORF">I5803_10580</name>
</gene>
<dbReference type="EMBL" id="JADWYS010000001">
    <property type="protein sequence ID" value="MBG9388468.1"/>
    <property type="molecule type" value="Genomic_DNA"/>
</dbReference>
<dbReference type="PROSITE" id="PS51257">
    <property type="entry name" value="PROKAR_LIPOPROTEIN"/>
    <property type="match status" value="1"/>
</dbReference>
<dbReference type="RefSeq" id="WP_196986329.1">
    <property type="nucleotide sequence ID" value="NZ_JADWYS010000001.1"/>
</dbReference>